<evidence type="ECO:0000259" key="2">
    <source>
        <dbReference type="Pfam" id="PF20151"/>
    </source>
</evidence>
<dbReference type="EMBL" id="LVVM01004802">
    <property type="protein sequence ID" value="OJA12168.1"/>
    <property type="molecule type" value="Genomic_DNA"/>
</dbReference>
<protein>
    <recommendedName>
        <fullName evidence="2">DUF6533 domain-containing protein</fullName>
    </recommendedName>
</protein>
<dbReference type="InterPro" id="IPR045340">
    <property type="entry name" value="DUF6533"/>
</dbReference>
<dbReference type="OrthoDB" id="2675435at2759"/>
<feature type="transmembrane region" description="Helical" evidence="1">
    <location>
        <begin position="22"/>
        <end position="44"/>
    </location>
</feature>
<evidence type="ECO:0000313" key="4">
    <source>
        <dbReference type="Proteomes" id="UP000183567"/>
    </source>
</evidence>
<keyword evidence="1" id="KW-1133">Transmembrane helix</keyword>
<sequence length="333" mass="37509">MATEYSSEAIVAAKSLQTFTPLFIVLTQLSVHGYILGALISVCLRPPLNSLVIQTYDYICSLDEEWTFLFESRWTKVKGLYIVTRYVPFLFFIGHLYSACTSATNRFRDGIDMSCLVNFINETPRKCHVMNTMSEALSLISVISSECFFILRTYALWNHNRIVLAAMLFSFFVVIVASVSVLFATTIPAPFLTSAIPGITGCYQDSNIQLFIPFLLLFALELGLMVLTLIRAIQNWRTTNGPLYTVLLKHNIEYYACGLFFSAANILTSLFLHYAYSSLLHKYASSKPLQLIILAILATRMHLHLWHADRSLRGSDALMFIPMTAGSLVLTVE</sequence>
<dbReference type="Pfam" id="PF20151">
    <property type="entry name" value="DUF6533"/>
    <property type="match status" value="1"/>
</dbReference>
<evidence type="ECO:0000313" key="3">
    <source>
        <dbReference type="EMBL" id="OJA12168.1"/>
    </source>
</evidence>
<comment type="caution">
    <text evidence="3">The sequence shown here is derived from an EMBL/GenBank/DDBJ whole genome shotgun (WGS) entry which is preliminary data.</text>
</comment>
<feature type="transmembrane region" description="Helical" evidence="1">
    <location>
        <begin position="211"/>
        <end position="233"/>
    </location>
</feature>
<proteinExistence type="predicted"/>
<feature type="transmembrane region" description="Helical" evidence="1">
    <location>
        <begin position="162"/>
        <end position="191"/>
    </location>
</feature>
<feature type="domain" description="DUF6533" evidence="2">
    <location>
        <begin position="51"/>
        <end position="90"/>
    </location>
</feature>
<keyword evidence="4" id="KW-1185">Reference proteome</keyword>
<dbReference type="Proteomes" id="UP000183567">
    <property type="component" value="Unassembled WGS sequence"/>
</dbReference>
<gene>
    <name evidence="3" type="ORF">AZE42_05965</name>
</gene>
<feature type="transmembrane region" description="Helical" evidence="1">
    <location>
        <begin position="254"/>
        <end position="276"/>
    </location>
</feature>
<feature type="transmembrane region" description="Helical" evidence="1">
    <location>
        <begin position="79"/>
        <end position="97"/>
    </location>
</feature>
<dbReference type="AlphaFoldDB" id="A0A1J8QFN0"/>
<accession>A0A1J8QFN0</accession>
<organism evidence="3 4">
    <name type="scientific">Rhizopogon vesiculosus</name>
    <dbReference type="NCBI Taxonomy" id="180088"/>
    <lineage>
        <taxon>Eukaryota</taxon>
        <taxon>Fungi</taxon>
        <taxon>Dikarya</taxon>
        <taxon>Basidiomycota</taxon>
        <taxon>Agaricomycotina</taxon>
        <taxon>Agaricomycetes</taxon>
        <taxon>Agaricomycetidae</taxon>
        <taxon>Boletales</taxon>
        <taxon>Suillineae</taxon>
        <taxon>Rhizopogonaceae</taxon>
        <taxon>Rhizopogon</taxon>
    </lineage>
</organism>
<keyword evidence="1" id="KW-0472">Membrane</keyword>
<reference evidence="3 4" key="1">
    <citation type="submission" date="2016-03" db="EMBL/GenBank/DDBJ databases">
        <title>Comparative genomics of the ectomycorrhizal sister species Rhizopogon vinicolor and Rhizopogon vesiculosus (Basidiomycota: Boletales) reveals a divergence of the mating type B locus.</title>
        <authorList>
            <person name="Mujic A.B."/>
            <person name="Kuo A."/>
            <person name="Tritt A."/>
            <person name="Lipzen A."/>
            <person name="Chen C."/>
            <person name="Johnson J."/>
            <person name="Sharma A."/>
            <person name="Barry K."/>
            <person name="Grigoriev I.V."/>
            <person name="Spatafora J.W."/>
        </authorList>
    </citation>
    <scope>NUCLEOTIDE SEQUENCE [LARGE SCALE GENOMIC DNA]</scope>
    <source>
        <strain evidence="3 4">AM-OR11-056</strain>
    </source>
</reference>
<name>A0A1J8QFN0_9AGAM</name>
<evidence type="ECO:0000256" key="1">
    <source>
        <dbReference type="SAM" id="Phobius"/>
    </source>
</evidence>
<keyword evidence="1" id="KW-0812">Transmembrane</keyword>